<organism evidence="1">
    <name type="scientific">Tanacetum cinerariifolium</name>
    <name type="common">Dalmatian daisy</name>
    <name type="synonym">Chrysanthemum cinerariifolium</name>
    <dbReference type="NCBI Taxonomy" id="118510"/>
    <lineage>
        <taxon>Eukaryota</taxon>
        <taxon>Viridiplantae</taxon>
        <taxon>Streptophyta</taxon>
        <taxon>Embryophyta</taxon>
        <taxon>Tracheophyta</taxon>
        <taxon>Spermatophyta</taxon>
        <taxon>Magnoliopsida</taxon>
        <taxon>eudicotyledons</taxon>
        <taxon>Gunneridae</taxon>
        <taxon>Pentapetalae</taxon>
        <taxon>asterids</taxon>
        <taxon>campanulids</taxon>
        <taxon>Asterales</taxon>
        <taxon>Asteraceae</taxon>
        <taxon>Asteroideae</taxon>
        <taxon>Anthemideae</taxon>
        <taxon>Anthemidinae</taxon>
        <taxon>Tanacetum</taxon>
    </lineage>
</organism>
<comment type="caution">
    <text evidence="1">The sequence shown here is derived from an EMBL/GenBank/DDBJ whole genome shotgun (WGS) entry which is preliminary data.</text>
</comment>
<dbReference type="EMBL" id="BKCJ011839526">
    <property type="protein sequence ID" value="GFD57300.1"/>
    <property type="molecule type" value="Genomic_DNA"/>
</dbReference>
<dbReference type="AlphaFoldDB" id="A0A699XFV9"/>
<name>A0A699XFV9_TANCI</name>
<protein>
    <recommendedName>
        <fullName evidence="2">Reverse transcriptase domain-containing protein</fullName>
    </recommendedName>
</protein>
<proteinExistence type="predicted"/>
<reference evidence="1" key="1">
    <citation type="journal article" date="2019" name="Sci. Rep.">
        <title>Draft genome of Tanacetum cinerariifolium, the natural source of mosquito coil.</title>
        <authorList>
            <person name="Yamashiro T."/>
            <person name="Shiraishi A."/>
            <person name="Satake H."/>
            <person name="Nakayama K."/>
        </authorList>
    </citation>
    <scope>NUCLEOTIDE SEQUENCE</scope>
</reference>
<feature type="non-terminal residue" evidence="1">
    <location>
        <position position="1"/>
    </location>
</feature>
<evidence type="ECO:0008006" key="2">
    <source>
        <dbReference type="Google" id="ProtNLM"/>
    </source>
</evidence>
<accession>A0A699XFV9</accession>
<gene>
    <name evidence="1" type="ORF">Tci_929269</name>
</gene>
<sequence>SKKQKLDEKVKAEVDNDQEKEEIKMYMKIVSNDEVAIDAIPLATKPPIIVDWKIIKEGNISSYHIIRADGNSKRYSSMI</sequence>
<evidence type="ECO:0000313" key="1">
    <source>
        <dbReference type="EMBL" id="GFD57300.1"/>
    </source>
</evidence>